<dbReference type="EMBL" id="SNRW01004769">
    <property type="protein sequence ID" value="KAA6386520.1"/>
    <property type="molecule type" value="Genomic_DNA"/>
</dbReference>
<evidence type="ECO:0000256" key="1">
    <source>
        <dbReference type="SAM" id="MobiDB-lite"/>
    </source>
</evidence>
<feature type="compositionally biased region" description="Basic residues" evidence="1">
    <location>
        <begin position="1"/>
        <end position="10"/>
    </location>
</feature>
<name>A0A5J4VVN3_9EUKA</name>
<protein>
    <submittedName>
        <fullName evidence="2">Uncharacterized protein</fullName>
    </submittedName>
</protein>
<feature type="region of interest" description="Disordered" evidence="1">
    <location>
        <begin position="1"/>
        <end position="24"/>
    </location>
</feature>
<gene>
    <name evidence="2" type="ORF">EZS28_017956</name>
</gene>
<sequence length="220" mass="25548">MMQFSSRKRRGEVSENPATSLQRDEKVYVRPKPLAKAVDFSWVGQTEVKPEVLRVIIDAAHRKHEKFHLPEPIDPDAPIPGRISPTRREHEKVHECGQINVQIQDSIQLVEDKTKQNALEKERLLVRDFKDKLSIAEKTIEELKKRSPEFDANYWMKKYMEVQREVDVISSEAVRLDSLNQEVADEMNSVRSELHSSQAECEGLTKRLVGVQYQLINYIN</sequence>
<proteinExistence type="predicted"/>
<dbReference type="Proteomes" id="UP000324800">
    <property type="component" value="Unassembled WGS sequence"/>
</dbReference>
<evidence type="ECO:0000313" key="3">
    <source>
        <dbReference type="Proteomes" id="UP000324800"/>
    </source>
</evidence>
<comment type="caution">
    <text evidence="2">The sequence shown here is derived from an EMBL/GenBank/DDBJ whole genome shotgun (WGS) entry which is preliminary data.</text>
</comment>
<accession>A0A5J4VVN3</accession>
<dbReference type="AlphaFoldDB" id="A0A5J4VVN3"/>
<organism evidence="2 3">
    <name type="scientific">Streblomastix strix</name>
    <dbReference type="NCBI Taxonomy" id="222440"/>
    <lineage>
        <taxon>Eukaryota</taxon>
        <taxon>Metamonada</taxon>
        <taxon>Preaxostyla</taxon>
        <taxon>Oxymonadida</taxon>
        <taxon>Streblomastigidae</taxon>
        <taxon>Streblomastix</taxon>
    </lineage>
</organism>
<evidence type="ECO:0000313" key="2">
    <source>
        <dbReference type="EMBL" id="KAA6386520.1"/>
    </source>
</evidence>
<reference evidence="2 3" key="1">
    <citation type="submission" date="2019-03" db="EMBL/GenBank/DDBJ databases">
        <title>Single cell metagenomics reveals metabolic interactions within the superorganism composed of flagellate Streblomastix strix and complex community of Bacteroidetes bacteria on its surface.</title>
        <authorList>
            <person name="Treitli S.C."/>
            <person name="Kolisko M."/>
            <person name="Husnik F."/>
            <person name="Keeling P."/>
            <person name="Hampl V."/>
        </authorList>
    </citation>
    <scope>NUCLEOTIDE SEQUENCE [LARGE SCALE GENOMIC DNA]</scope>
    <source>
        <strain evidence="2">ST1C</strain>
    </source>
</reference>